<keyword evidence="3" id="KW-1185">Reference proteome</keyword>
<sequence>MDFQNIRTEVTTTTKTIQNGVDDFTSKMSDGEDEVIQTFDSLGDIRDGDSDNDDENIRVRKTVTYTYKTNDIFDDINVNPEVHDLTNNIEQTLSSDGDLDKVDHINESVVTTVVSHVDADLEDSEVDNFFGVPEVDHEIITNDDDQMRPPVDAELSVNTGYHNNDNRINHISEDNNFGISDALNSPLADSDGFIQNGEHALGAVRSDMTEDSWRMGETGGSEVLDDFNRVRDDVEEFSNIQDDPVDDSSISADINIKPTSENINDDMKHEITDEDNSATVETPEGGVLGTIKEKVMDVRSAGLNYAGDAITNKLEGSSDEGIMGTIKDKAKETNAVETVKNKITDASDSAIKDDSIVNMVKDKIGNSDFLGSFGASLTGGSSEGEEKSETLDGIADSPDVISNNTNLADDTTLKTVDNSDFIESERVADTNAEPPTIQVKSEAPTIQVNSEPPTIQINSEPAGNEIDTFNALSDDDMDYEMKEVDISINNEEDFGKVFAENRQSMRESQGTELFRQPSRFNSNESLDKKDKEKKAKKEKEANETNYTISDMPKDEARSQRTCAGIMKSFFCPKRGSWQPDSYL</sequence>
<gene>
    <name evidence="2" type="ORF">SNE40_021367</name>
</gene>
<evidence type="ECO:0000313" key="3">
    <source>
        <dbReference type="Proteomes" id="UP001347796"/>
    </source>
</evidence>
<evidence type="ECO:0000313" key="2">
    <source>
        <dbReference type="EMBL" id="KAK6167302.1"/>
    </source>
</evidence>
<proteinExistence type="predicted"/>
<protein>
    <submittedName>
        <fullName evidence="2">Uncharacterized protein</fullName>
    </submittedName>
</protein>
<dbReference type="Proteomes" id="UP001347796">
    <property type="component" value="Unassembled WGS sequence"/>
</dbReference>
<organism evidence="2 3">
    <name type="scientific">Patella caerulea</name>
    <name type="common">Rayed Mediterranean limpet</name>
    <dbReference type="NCBI Taxonomy" id="87958"/>
    <lineage>
        <taxon>Eukaryota</taxon>
        <taxon>Metazoa</taxon>
        <taxon>Spiralia</taxon>
        <taxon>Lophotrochozoa</taxon>
        <taxon>Mollusca</taxon>
        <taxon>Gastropoda</taxon>
        <taxon>Patellogastropoda</taxon>
        <taxon>Patelloidea</taxon>
        <taxon>Patellidae</taxon>
        <taxon>Patella</taxon>
    </lineage>
</organism>
<comment type="caution">
    <text evidence="2">The sequence shown here is derived from an EMBL/GenBank/DDBJ whole genome shotgun (WGS) entry which is preliminary data.</text>
</comment>
<dbReference type="EMBL" id="JAZGQO010000018">
    <property type="protein sequence ID" value="KAK6167302.1"/>
    <property type="molecule type" value="Genomic_DNA"/>
</dbReference>
<reference evidence="2 3" key="1">
    <citation type="submission" date="2024-01" db="EMBL/GenBank/DDBJ databases">
        <title>The genome of the rayed Mediterranean limpet Patella caerulea (Linnaeus, 1758).</title>
        <authorList>
            <person name="Anh-Thu Weber A."/>
            <person name="Halstead-Nussloch G."/>
        </authorList>
    </citation>
    <scope>NUCLEOTIDE SEQUENCE [LARGE SCALE GENOMIC DNA]</scope>
    <source>
        <strain evidence="2">AATW-2023a</strain>
        <tissue evidence="2">Whole specimen</tissue>
    </source>
</reference>
<dbReference type="AlphaFoldDB" id="A0AAN8FZD1"/>
<evidence type="ECO:0000256" key="1">
    <source>
        <dbReference type="SAM" id="MobiDB-lite"/>
    </source>
</evidence>
<feature type="region of interest" description="Disordered" evidence="1">
    <location>
        <begin position="505"/>
        <end position="559"/>
    </location>
</feature>
<name>A0AAN8FZD1_PATCE</name>
<accession>A0AAN8FZD1</accession>
<feature type="compositionally biased region" description="Basic and acidic residues" evidence="1">
    <location>
        <begin position="525"/>
        <end position="542"/>
    </location>
</feature>